<accession>A0A0W0SNM5</accession>
<dbReference type="RefSeq" id="WP_058441271.1">
    <property type="nucleotide sequence ID" value="NZ_CAAAHU010000006.1"/>
</dbReference>
<dbReference type="OrthoDB" id="5636145at2"/>
<dbReference type="Proteomes" id="UP000054742">
    <property type="component" value="Unassembled WGS sequence"/>
</dbReference>
<sequence length="327" mass="35742">MLKKASLVIFALGSNVAFSGAMGPVCTPSSVNVPCPTTAWDVGIQALYLESLYNNNTLSTVNIGSGSGVRIFGEIDNDFEWGFRLEGSYHFSTGNDLNLNWTYWRDDNKLRLGPNVGRLARQITATLTDRYYGSAGLDAVNLEFGQHVDFGEYKNIRFHAGVQYADLDNKRRQDSVIAGAVGDLAFLNGLTSVTSKYTFEGAGPRVGADMSYDIGRGFAIYGNGAAALLIGDSKYSNNAPFNDETRPVHSTYTTLVPELEAKLGGKYTYMTSKGSLTFDVGYMVVNYFDPLHRSDLDLLSVVEYRDNINFGLQGAYAGVKWVGNVYS</sequence>
<name>A0A0W0SNM5_9GAMM</name>
<comment type="caution">
    <text evidence="2">The sequence shown here is derived from an EMBL/GenBank/DDBJ whole genome shotgun (WGS) entry which is preliminary data.</text>
</comment>
<proteinExistence type="predicted"/>
<feature type="chain" id="PRO_5006912177" evidence="1">
    <location>
        <begin position="20"/>
        <end position="327"/>
    </location>
</feature>
<protein>
    <submittedName>
        <fullName evidence="2">Outer membrane protein</fullName>
    </submittedName>
</protein>
<evidence type="ECO:0000256" key="1">
    <source>
        <dbReference type="SAM" id="SignalP"/>
    </source>
</evidence>
<dbReference type="AlphaFoldDB" id="A0A0W0SNM5"/>
<dbReference type="PATRIC" id="fig|29422.6.peg.1268"/>
<dbReference type="InterPro" id="IPR007825">
    <property type="entry name" value="Major_OMP_Legionella"/>
</dbReference>
<evidence type="ECO:0000313" key="2">
    <source>
        <dbReference type="EMBL" id="KTC84982.1"/>
    </source>
</evidence>
<dbReference type="EMBL" id="LNXV01000008">
    <property type="protein sequence ID" value="KTC84982.1"/>
    <property type="molecule type" value="Genomic_DNA"/>
</dbReference>
<dbReference type="Pfam" id="PF05150">
    <property type="entry name" value="Legionella_OMP"/>
    <property type="match status" value="1"/>
</dbReference>
<dbReference type="PIRSF" id="PIRSF011407">
    <property type="entry name" value="Major_OMP_Legionella"/>
    <property type="match status" value="1"/>
</dbReference>
<evidence type="ECO:0000313" key="3">
    <source>
        <dbReference type="Proteomes" id="UP000054742"/>
    </source>
</evidence>
<keyword evidence="1" id="KW-0732">Signal</keyword>
<gene>
    <name evidence="2" type="ORF">Lbru_1197</name>
</gene>
<feature type="signal peptide" evidence="1">
    <location>
        <begin position="1"/>
        <end position="19"/>
    </location>
</feature>
<organism evidence="2 3">
    <name type="scientific">Legionella brunensis</name>
    <dbReference type="NCBI Taxonomy" id="29422"/>
    <lineage>
        <taxon>Bacteria</taxon>
        <taxon>Pseudomonadati</taxon>
        <taxon>Pseudomonadota</taxon>
        <taxon>Gammaproteobacteria</taxon>
        <taxon>Legionellales</taxon>
        <taxon>Legionellaceae</taxon>
        <taxon>Legionella</taxon>
    </lineage>
</organism>
<reference evidence="2 3" key="1">
    <citation type="submission" date="2015-11" db="EMBL/GenBank/DDBJ databases">
        <title>Genomic analysis of 38 Legionella species identifies large and diverse effector repertoires.</title>
        <authorList>
            <person name="Burstein D."/>
            <person name="Amaro F."/>
            <person name="Zusman T."/>
            <person name="Lifshitz Z."/>
            <person name="Cohen O."/>
            <person name="Gilbert J.A."/>
            <person name="Pupko T."/>
            <person name="Shuman H.A."/>
            <person name="Segal G."/>
        </authorList>
    </citation>
    <scope>NUCLEOTIDE SEQUENCE [LARGE SCALE GENOMIC DNA]</scope>
    <source>
        <strain evidence="2 3">ATCC 43878</strain>
    </source>
</reference>
<keyword evidence="3" id="KW-1185">Reference proteome</keyword>